<organism evidence="1 2">
    <name type="scientific">Veillonella fallax</name>
    <dbReference type="NCBI Taxonomy" id="2881272"/>
    <lineage>
        <taxon>Bacteria</taxon>
        <taxon>Bacillati</taxon>
        <taxon>Bacillota</taxon>
        <taxon>Negativicutes</taxon>
        <taxon>Veillonellales</taxon>
        <taxon>Veillonellaceae</taxon>
        <taxon>Veillonella</taxon>
    </lineage>
</organism>
<keyword evidence="2" id="KW-1185">Reference proteome</keyword>
<name>A0ABS8F0J6_9FIRM</name>
<dbReference type="EMBL" id="JAJEQD010000003">
    <property type="protein sequence ID" value="MCC2155959.1"/>
    <property type="molecule type" value="Genomic_DNA"/>
</dbReference>
<dbReference type="RefSeq" id="WP_227720764.1">
    <property type="nucleotide sequence ID" value="NZ_JAJEQD010000003.1"/>
</dbReference>
<evidence type="ECO:0000313" key="1">
    <source>
        <dbReference type="EMBL" id="MCC2155959.1"/>
    </source>
</evidence>
<dbReference type="Proteomes" id="UP001198241">
    <property type="component" value="Unassembled WGS sequence"/>
</dbReference>
<proteinExistence type="predicted"/>
<evidence type="ECO:0000313" key="2">
    <source>
        <dbReference type="Proteomes" id="UP001198241"/>
    </source>
</evidence>
<sequence length="82" mass="9643">MLVQNQKDLLIANKVYGNTSTAFGWAGRNAEYAQYWRKIIKEYFAKRHTSKLCRKSIHGKIKECREADRMAKVESRIPVWNP</sequence>
<accession>A0ABS8F0J6</accession>
<protein>
    <submittedName>
        <fullName evidence="1">Uncharacterized protein</fullName>
    </submittedName>
</protein>
<gene>
    <name evidence="1" type="ORF">LKD20_02220</name>
</gene>
<reference evidence="1 2" key="1">
    <citation type="submission" date="2021-10" db="EMBL/GenBank/DDBJ databases">
        <title>Anaerobic single-cell dispensing facilitates the cultivation of human gut bacteria.</title>
        <authorList>
            <person name="Afrizal A."/>
        </authorList>
    </citation>
    <scope>NUCLEOTIDE SEQUENCE [LARGE SCALE GENOMIC DNA]</scope>
    <source>
        <strain evidence="1 2">CLA-AA-H247</strain>
    </source>
</reference>
<comment type="caution">
    <text evidence="1">The sequence shown here is derived from an EMBL/GenBank/DDBJ whole genome shotgun (WGS) entry which is preliminary data.</text>
</comment>